<dbReference type="InterPro" id="IPR018020">
    <property type="entry name" value="OHCU_decarboxylase"/>
</dbReference>
<dbReference type="AlphaFoldDB" id="A0A839UU37"/>
<name>A0A839UU37_9GAMM</name>
<reference evidence="8 9" key="1">
    <citation type="submission" date="2020-08" db="EMBL/GenBank/DDBJ databases">
        <title>Genomic Encyclopedia of Type Strains, Phase III (KMG-III): the genomes of soil and plant-associated and newly described type strains.</title>
        <authorList>
            <person name="Whitman W."/>
        </authorList>
    </citation>
    <scope>NUCLEOTIDE SEQUENCE [LARGE SCALE GENOMIC DNA]</scope>
    <source>
        <strain evidence="8 9">CECT 8571</strain>
    </source>
</reference>
<evidence type="ECO:0000256" key="4">
    <source>
        <dbReference type="ARBA" id="ARBA00022631"/>
    </source>
</evidence>
<dbReference type="NCBIfam" id="TIGR03180">
    <property type="entry name" value="UraD_2"/>
    <property type="match status" value="1"/>
</dbReference>
<dbReference type="InterPro" id="IPR036778">
    <property type="entry name" value="OHCU_decarboxylase_sf"/>
</dbReference>
<comment type="caution">
    <text evidence="8">The sequence shown here is derived from an EMBL/GenBank/DDBJ whole genome shotgun (WGS) entry which is preliminary data.</text>
</comment>
<evidence type="ECO:0000256" key="1">
    <source>
        <dbReference type="ARBA" id="ARBA00001163"/>
    </source>
</evidence>
<keyword evidence="4" id="KW-0659">Purine metabolism</keyword>
<evidence type="ECO:0000313" key="8">
    <source>
        <dbReference type="EMBL" id="MBB3169486.1"/>
    </source>
</evidence>
<feature type="domain" description="Oxo-4-hydroxy-4-carboxy-5-ureidoimidazoline decarboxylase" evidence="7">
    <location>
        <begin position="13"/>
        <end position="163"/>
    </location>
</feature>
<dbReference type="GO" id="GO:0019628">
    <property type="term" value="P:urate catabolic process"/>
    <property type="evidence" value="ECO:0007669"/>
    <property type="project" value="TreeGrafter"/>
</dbReference>
<dbReference type="GO" id="GO:0006144">
    <property type="term" value="P:purine nucleobase metabolic process"/>
    <property type="evidence" value="ECO:0007669"/>
    <property type="project" value="UniProtKB-KW"/>
</dbReference>
<dbReference type="Pfam" id="PF09349">
    <property type="entry name" value="OHCU_decarbox"/>
    <property type="match status" value="1"/>
</dbReference>
<proteinExistence type="predicted"/>
<evidence type="ECO:0000256" key="5">
    <source>
        <dbReference type="ARBA" id="ARBA00022793"/>
    </source>
</evidence>
<dbReference type="SUPFAM" id="SSF158694">
    <property type="entry name" value="UraD-Like"/>
    <property type="match status" value="1"/>
</dbReference>
<dbReference type="PANTHER" id="PTHR43466">
    <property type="entry name" value="2-OXO-4-HYDROXY-4-CARBOXY-5-UREIDOIMIDAZOLINE DECARBOXYLASE-RELATED"/>
    <property type="match status" value="1"/>
</dbReference>
<evidence type="ECO:0000256" key="3">
    <source>
        <dbReference type="ARBA" id="ARBA00012257"/>
    </source>
</evidence>
<comment type="catalytic activity">
    <reaction evidence="1">
        <text>5-hydroxy-2-oxo-4-ureido-2,5-dihydro-1H-imidazole-5-carboxylate + H(+) = (S)-allantoin + CO2</text>
        <dbReference type="Rhea" id="RHEA:26301"/>
        <dbReference type="ChEBI" id="CHEBI:15378"/>
        <dbReference type="ChEBI" id="CHEBI:15678"/>
        <dbReference type="ChEBI" id="CHEBI:16526"/>
        <dbReference type="ChEBI" id="CHEBI:58639"/>
        <dbReference type="EC" id="4.1.1.97"/>
    </reaction>
</comment>
<accession>A0A839UU37</accession>
<keyword evidence="6 8" id="KW-0456">Lyase</keyword>
<dbReference type="NCBIfam" id="NF010372">
    <property type="entry name" value="PRK13798.1"/>
    <property type="match status" value="1"/>
</dbReference>
<comment type="pathway">
    <text evidence="2">Purine metabolism; urate degradation; (S)-allantoin from urate: step 3/3.</text>
</comment>
<dbReference type="Proteomes" id="UP000559987">
    <property type="component" value="Unassembled WGS sequence"/>
</dbReference>
<dbReference type="RefSeq" id="WP_221197310.1">
    <property type="nucleotide sequence ID" value="NZ_JACHXZ010000004.1"/>
</dbReference>
<protein>
    <recommendedName>
        <fullName evidence="3">2-oxo-4-hydroxy-4-carboxy-5-ureidoimidazoline decarboxylase</fullName>
        <ecNumber evidence="3">4.1.1.97</ecNumber>
    </recommendedName>
</protein>
<keyword evidence="9" id="KW-1185">Reference proteome</keyword>
<dbReference type="EMBL" id="JACHXZ010000004">
    <property type="protein sequence ID" value="MBB3169486.1"/>
    <property type="molecule type" value="Genomic_DNA"/>
</dbReference>
<dbReference type="EC" id="4.1.1.97" evidence="3"/>
<evidence type="ECO:0000256" key="2">
    <source>
        <dbReference type="ARBA" id="ARBA00004754"/>
    </source>
</evidence>
<evidence type="ECO:0000259" key="7">
    <source>
        <dbReference type="Pfam" id="PF09349"/>
    </source>
</evidence>
<dbReference type="Gene3D" id="1.10.3330.10">
    <property type="entry name" value="Oxo-4-hydroxy-4-carboxy-5-ureidoimidazoline decarboxylase"/>
    <property type="match status" value="1"/>
</dbReference>
<gene>
    <name evidence="8" type="ORF">FHS30_002699</name>
</gene>
<sequence>MTLDAPITLSDFNLLPAAEAVALLYDICHCRDWAEQMVAARPYDNLAALLHSAEQCWRGDEAQLLEAVQGHAKIGDKKAIAAGGKTAREQGQVASAQSSTLQALAQLNGEYEQKFGFIYLVCASGKSPETLLELLTARLKNTRAQELENAAAEQAAITRLRLQRLFA</sequence>
<dbReference type="GO" id="GO:0051997">
    <property type="term" value="F:2-oxo-4-hydroxy-4-carboxy-5-ureidoimidazoline decarboxylase activity"/>
    <property type="evidence" value="ECO:0007669"/>
    <property type="project" value="UniProtKB-EC"/>
</dbReference>
<dbReference type="InterPro" id="IPR017595">
    <property type="entry name" value="OHCU_decarboxylase-2"/>
</dbReference>
<keyword evidence="5" id="KW-0210">Decarboxylase</keyword>
<dbReference type="PANTHER" id="PTHR43466:SF1">
    <property type="entry name" value="2-OXO-4-HYDROXY-4-CARBOXY-5-UREIDOIMIDAZOLINE DECARBOXYLASE-RELATED"/>
    <property type="match status" value="1"/>
</dbReference>
<organism evidence="8 9">
    <name type="scientific">Simiduia aestuariiviva</name>
    <dbReference type="NCBI Taxonomy" id="1510459"/>
    <lineage>
        <taxon>Bacteria</taxon>
        <taxon>Pseudomonadati</taxon>
        <taxon>Pseudomonadota</taxon>
        <taxon>Gammaproteobacteria</taxon>
        <taxon>Cellvibrionales</taxon>
        <taxon>Cellvibrionaceae</taxon>
        <taxon>Simiduia</taxon>
    </lineage>
</organism>
<evidence type="ECO:0000313" key="9">
    <source>
        <dbReference type="Proteomes" id="UP000559987"/>
    </source>
</evidence>
<evidence type="ECO:0000256" key="6">
    <source>
        <dbReference type="ARBA" id="ARBA00023239"/>
    </source>
</evidence>